<sequence>MLFCFTCRYSPVGKRYTIKQSETHRELEARVKAFEQQESEFYSFLEVREVDVAAKEQDMKDRIQEVKNAAFAAIIEVRDKHPLSSLEPRDIGDNKQSKLSSPNSDNTAILTTQIKFPHKIVESDMLVSEVKLRPELMEFCSQNNAKGLLSFIVENHKIVPGICDEVSVALKSASEPGQLQAKTIADVWKPKLVDAHAANENSLEVEVFLQLLVVFRIASKFDDEELCKLALELVQKRQMPELFLSLGLADKVTTEELRAGGRHKYRNLKENFRWNS</sequence>
<dbReference type="Proteomes" id="UP001237642">
    <property type="component" value="Unassembled WGS sequence"/>
</dbReference>
<keyword evidence="4 5" id="KW-0287">Flowering</keyword>
<dbReference type="InterPro" id="IPR012474">
    <property type="entry name" value="Frigida"/>
</dbReference>
<dbReference type="PANTHER" id="PTHR31791:SF41">
    <property type="entry name" value="FRIGIDA-LIKE PROTEIN"/>
    <property type="match status" value="1"/>
</dbReference>
<keyword evidence="3 5" id="KW-0221">Differentiation</keyword>
<dbReference type="PANTHER" id="PTHR31791">
    <property type="entry name" value="FRIGIDA-LIKE PROTEIN 3-RELATED"/>
    <property type="match status" value="1"/>
</dbReference>
<keyword evidence="2 5" id="KW-0217">Developmental protein</keyword>
<reference evidence="7" key="1">
    <citation type="submission" date="2023-02" db="EMBL/GenBank/DDBJ databases">
        <title>Genome of toxic invasive species Heracleum sosnowskyi carries increased number of genes despite the absence of recent whole-genome duplications.</title>
        <authorList>
            <person name="Schelkunov M."/>
            <person name="Shtratnikova V."/>
            <person name="Makarenko M."/>
            <person name="Klepikova A."/>
            <person name="Omelchenko D."/>
            <person name="Novikova G."/>
            <person name="Obukhova E."/>
            <person name="Bogdanov V."/>
            <person name="Penin A."/>
            <person name="Logacheva M."/>
        </authorList>
    </citation>
    <scope>NUCLEOTIDE SEQUENCE</scope>
    <source>
        <strain evidence="7">Hsosn_3</strain>
        <tissue evidence="7">Leaf</tissue>
    </source>
</reference>
<keyword evidence="8" id="KW-1185">Reference proteome</keyword>
<name>A0AAD8M3X3_9APIA</name>
<feature type="region of interest" description="Disordered" evidence="6">
    <location>
        <begin position="85"/>
        <end position="105"/>
    </location>
</feature>
<evidence type="ECO:0000256" key="6">
    <source>
        <dbReference type="SAM" id="MobiDB-lite"/>
    </source>
</evidence>
<proteinExistence type="inferred from homology"/>
<evidence type="ECO:0000313" key="7">
    <source>
        <dbReference type="EMBL" id="KAK1359911.1"/>
    </source>
</evidence>
<reference evidence="7" key="2">
    <citation type="submission" date="2023-05" db="EMBL/GenBank/DDBJ databases">
        <authorList>
            <person name="Schelkunov M.I."/>
        </authorList>
    </citation>
    <scope>NUCLEOTIDE SEQUENCE</scope>
    <source>
        <strain evidence="7">Hsosn_3</strain>
        <tissue evidence="7">Leaf</tissue>
    </source>
</reference>
<evidence type="ECO:0000256" key="3">
    <source>
        <dbReference type="ARBA" id="ARBA00022782"/>
    </source>
</evidence>
<comment type="caution">
    <text evidence="7">The sequence shown here is derived from an EMBL/GenBank/DDBJ whole genome shotgun (WGS) entry which is preliminary data.</text>
</comment>
<evidence type="ECO:0000256" key="4">
    <source>
        <dbReference type="ARBA" id="ARBA00023089"/>
    </source>
</evidence>
<gene>
    <name evidence="7" type="ORF">POM88_044385</name>
</gene>
<dbReference type="EMBL" id="JAUIZM010000010">
    <property type="protein sequence ID" value="KAK1359911.1"/>
    <property type="molecule type" value="Genomic_DNA"/>
</dbReference>
<accession>A0AAD8M3X3</accession>
<protein>
    <recommendedName>
        <fullName evidence="5">FRIGIDA-like protein</fullName>
    </recommendedName>
</protein>
<evidence type="ECO:0000256" key="1">
    <source>
        <dbReference type="ARBA" id="ARBA00008956"/>
    </source>
</evidence>
<dbReference type="GO" id="GO:0009908">
    <property type="term" value="P:flower development"/>
    <property type="evidence" value="ECO:0007669"/>
    <property type="project" value="UniProtKB-KW"/>
</dbReference>
<evidence type="ECO:0000256" key="2">
    <source>
        <dbReference type="ARBA" id="ARBA00022473"/>
    </source>
</evidence>
<dbReference type="Pfam" id="PF07899">
    <property type="entry name" value="Frigida"/>
    <property type="match status" value="2"/>
</dbReference>
<feature type="compositionally biased region" description="Basic and acidic residues" evidence="6">
    <location>
        <begin position="85"/>
        <end position="96"/>
    </location>
</feature>
<evidence type="ECO:0000313" key="8">
    <source>
        <dbReference type="Proteomes" id="UP001237642"/>
    </source>
</evidence>
<dbReference type="AlphaFoldDB" id="A0AAD8M3X3"/>
<organism evidence="7 8">
    <name type="scientific">Heracleum sosnowskyi</name>
    <dbReference type="NCBI Taxonomy" id="360622"/>
    <lineage>
        <taxon>Eukaryota</taxon>
        <taxon>Viridiplantae</taxon>
        <taxon>Streptophyta</taxon>
        <taxon>Embryophyta</taxon>
        <taxon>Tracheophyta</taxon>
        <taxon>Spermatophyta</taxon>
        <taxon>Magnoliopsida</taxon>
        <taxon>eudicotyledons</taxon>
        <taxon>Gunneridae</taxon>
        <taxon>Pentapetalae</taxon>
        <taxon>asterids</taxon>
        <taxon>campanulids</taxon>
        <taxon>Apiales</taxon>
        <taxon>Apiaceae</taxon>
        <taxon>Apioideae</taxon>
        <taxon>apioid superclade</taxon>
        <taxon>Tordylieae</taxon>
        <taxon>Tordyliinae</taxon>
        <taxon>Heracleum</taxon>
    </lineage>
</organism>
<dbReference type="GO" id="GO:0030154">
    <property type="term" value="P:cell differentiation"/>
    <property type="evidence" value="ECO:0007669"/>
    <property type="project" value="UniProtKB-KW"/>
</dbReference>
<comment type="similarity">
    <text evidence="1 5">Belongs to the Frigida family.</text>
</comment>
<evidence type="ECO:0000256" key="5">
    <source>
        <dbReference type="RuleBase" id="RU364012"/>
    </source>
</evidence>